<dbReference type="AlphaFoldDB" id="A0A4Z2IGS0"/>
<evidence type="ECO:0000313" key="3">
    <source>
        <dbReference type="Proteomes" id="UP000314294"/>
    </source>
</evidence>
<feature type="compositionally biased region" description="Low complexity" evidence="1">
    <location>
        <begin position="53"/>
        <end position="68"/>
    </location>
</feature>
<evidence type="ECO:0000313" key="2">
    <source>
        <dbReference type="EMBL" id="TNN76353.1"/>
    </source>
</evidence>
<name>A0A4Z2IGS0_9TELE</name>
<feature type="compositionally biased region" description="Basic and acidic residues" evidence="1">
    <location>
        <begin position="36"/>
        <end position="52"/>
    </location>
</feature>
<dbReference type="EMBL" id="SRLO01000094">
    <property type="protein sequence ID" value="TNN76353.1"/>
    <property type="molecule type" value="Genomic_DNA"/>
</dbReference>
<feature type="region of interest" description="Disordered" evidence="1">
    <location>
        <begin position="26"/>
        <end position="84"/>
    </location>
</feature>
<evidence type="ECO:0000256" key="1">
    <source>
        <dbReference type="SAM" id="MobiDB-lite"/>
    </source>
</evidence>
<protein>
    <submittedName>
        <fullName evidence="2">Uncharacterized protein</fullName>
    </submittedName>
</protein>
<keyword evidence="3" id="KW-1185">Reference proteome</keyword>
<organism evidence="2 3">
    <name type="scientific">Liparis tanakae</name>
    <name type="common">Tanaka's snailfish</name>
    <dbReference type="NCBI Taxonomy" id="230148"/>
    <lineage>
        <taxon>Eukaryota</taxon>
        <taxon>Metazoa</taxon>
        <taxon>Chordata</taxon>
        <taxon>Craniata</taxon>
        <taxon>Vertebrata</taxon>
        <taxon>Euteleostomi</taxon>
        <taxon>Actinopterygii</taxon>
        <taxon>Neopterygii</taxon>
        <taxon>Teleostei</taxon>
        <taxon>Neoteleostei</taxon>
        <taxon>Acanthomorphata</taxon>
        <taxon>Eupercaria</taxon>
        <taxon>Perciformes</taxon>
        <taxon>Cottioidei</taxon>
        <taxon>Cottales</taxon>
        <taxon>Liparidae</taxon>
        <taxon>Liparis</taxon>
    </lineage>
</organism>
<accession>A0A4Z2IGS0</accession>
<gene>
    <name evidence="2" type="ORF">EYF80_013432</name>
</gene>
<comment type="caution">
    <text evidence="2">The sequence shown here is derived from an EMBL/GenBank/DDBJ whole genome shotgun (WGS) entry which is preliminary data.</text>
</comment>
<proteinExistence type="predicted"/>
<reference evidence="2 3" key="1">
    <citation type="submission" date="2019-03" db="EMBL/GenBank/DDBJ databases">
        <title>First draft genome of Liparis tanakae, snailfish: a comprehensive survey of snailfish specific genes.</title>
        <authorList>
            <person name="Kim W."/>
            <person name="Song I."/>
            <person name="Jeong J.-H."/>
            <person name="Kim D."/>
            <person name="Kim S."/>
            <person name="Ryu S."/>
            <person name="Song J.Y."/>
            <person name="Lee S.K."/>
        </authorList>
    </citation>
    <scope>NUCLEOTIDE SEQUENCE [LARGE SCALE GENOMIC DNA]</scope>
    <source>
        <tissue evidence="2">Muscle</tissue>
    </source>
</reference>
<sequence>MDAETVCTIGPVPHLSPNVCLPWPPRFGSRPGGEAPQHETYTEAKRSKRDPGRPASVPSRPASVPSRRLPGQTKQGSEAPHAVDGRHFLEGPLVAEYMLAVAGFMWWWYVCPLRPGIG</sequence>
<dbReference type="Proteomes" id="UP000314294">
    <property type="component" value="Unassembled WGS sequence"/>
</dbReference>